<keyword evidence="1" id="KW-1133">Transmembrane helix</keyword>
<sequence length="169" mass="19457">MRGARNRGYEVDESDAGPSCDYPLPYCTIHAHHNESNTPRTHLTPVPPRIQTLNAANLRLSNAQRLQNPTNRYSQPPSYPAACIDSPPAYTPYPAFDDFRYQQYQREPRFIRPNQAAAVHHHRRHRRSAYGNFSRSFWRKKKVMYTAIVMFIVVPVALIFIIMAGVGVF</sequence>
<name>A0AAF3EB13_9BILA</name>
<proteinExistence type="predicted"/>
<dbReference type="Proteomes" id="UP000887575">
    <property type="component" value="Unassembled WGS sequence"/>
</dbReference>
<keyword evidence="1" id="KW-0472">Membrane</keyword>
<reference evidence="3" key="1">
    <citation type="submission" date="2024-02" db="UniProtKB">
        <authorList>
            <consortium name="WormBaseParasite"/>
        </authorList>
    </citation>
    <scope>IDENTIFICATION</scope>
</reference>
<feature type="transmembrane region" description="Helical" evidence="1">
    <location>
        <begin position="143"/>
        <end position="166"/>
    </location>
</feature>
<evidence type="ECO:0000313" key="2">
    <source>
        <dbReference type="Proteomes" id="UP000887575"/>
    </source>
</evidence>
<keyword evidence="1" id="KW-0812">Transmembrane</keyword>
<organism evidence="2 3">
    <name type="scientific">Mesorhabditis belari</name>
    <dbReference type="NCBI Taxonomy" id="2138241"/>
    <lineage>
        <taxon>Eukaryota</taxon>
        <taxon>Metazoa</taxon>
        <taxon>Ecdysozoa</taxon>
        <taxon>Nematoda</taxon>
        <taxon>Chromadorea</taxon>
        <taxon>Rhabditida</taxon>
        <taxon>Rhabditina</taxon>
        <taxon>Rhabditomorpha</taxon>
        <taxon>Rhabditoidea</taxon>
        <taxon>Rhabditidae</taxon>
        <taxon>Mesorhabditinae</taxon>
        <taxon>Mesorhabditis</taxon>
    </lineage>
</organism>
<accession>A0AAF3EB13</accession>
<protein>
    <submittedName>
        <fullName evidence="3">Uncharacterized protein</fullName>
    </submittedName>
</protein>
<dbReference type="AlphaFoldDB" id="A0AAF3EB13"/>
<dbReference type="WBParaSite" id="MBELARI_LOCUS11125">
    <property type="protein sequence ID" value="MBELARI_LOCUS11125"/>
    <property type="gene ID" value="MBELARI_LOCUS11125"/>
</dbReference>
<evidence type="ECO:0000313" key="3">
    <source>
        <dbReference type="WBParaSite" id="MBELARI_LOCUS11125"/>
    </source>
</evidence>
<keyword evidence="2" id="KW-1185">Reference proteome</keyword>
<evidence type="ECO:0000256" key="1">
    <source>
        <dbReference type="SAM" id="Phobius"/>
    </source>
</evidence>